<dbReference type="InterPro" id="IPR043910">
    <property type="entry name" value="DUF5767"/>
</dbReference>
<feature type="compositionally biased region" description="Basic and acidic residues" evidence="1">
    <location>
        <begin position="63"/>
        <end position="80"/>
    </location>
</feature>
<sequence>MTKQKNIKFVKVESDRPLLTFYPPKYDLEPRLYMEMLENKAKVKPTLRATDWISKQHSSYSITDHKSSFENDNSHNEVKSPPKSPSTKQKIIDITNASDNDLKNFETKVLDENRYDDLDTLKGSIKFGFKNKLKQRRDERRSRDDDERRSRDDDERRSRDDDERRSRDNDERRSRDDDERRSRDNDERRSRDDDGRRYERRDDDRRDERRDDDRRDERRDDDEKKKYESPLSKMLKGEESESPRDKQPQVQPQQQVQQHMNIPPSLSEITEGKVQIDSNGIRNLDYITTDERDEQEKKRDLLNKFAKLKKEYNNAHIPNHTEHTDLITLQKDYNSIKKQLEIDAKSLRYKQWLLYSFLGLEILLLNFGSFDDIRGFYNYQKNCINQYESLLFELGEKNYIQDEKKWPVEIRLVGVVAMNAAFFIGGKWAERKYGVNILTLFNPMNIPPPPPQQQYHPQQPPQQQRQQSPVGFTPFANPPQQKPKMRGPEFEFEDIASKKTN</sequence>
<feature type="compositionally biased region" description="Low complexity" evidence="1">
    <location>
        <begin position="248"/>
        <end position="258"/>
    </location>
</feature>
<feature type="compositionally biased region" description="Basic and acidic residues" evidence="1">
    <location>
        <begin position="136"/>
        <end position="228"/>
    </location>
</feature>
<feature type="region of interest" description="Disordered" evidence="1">
    <location>
        <begin position="448"/>
        <end position="501"/>
    </location>
</feature>
<proteinExistence type="predicted"/>
<feature type="region of interest" description="Disordered" evidence="1">
    <location>
        <begin position="63"/>
        <end position="95"/>
    </location>
</feature>
<evidence type="ECO:0000313" key="2">
    <source>
        <dbReference type="EMBL" id="QHT16888.1"/>
    </source>
</evidence>
<protein>
    <submittedName>
        <fullName evidence="2">Uncharacterized protein</fullName>
    </submittedName>
</protein>
<organism evidence="2">
    <name type="scientific">viral metagenome</name>
    <dbReference type="NCBI Taxonomy" id="1070528"/>
    <lineage>
        <taxon>unclassified sequences</taxon>
        <taxon>metagenomes</taxon>
        <taxon>organismal metagenomes</taxon>
    </lineage>
</organism>
<dbReference type="AlphaFoldDB" id="A0A6C0DIX1"/>
<feature type="compositionally biased region" description="Low complexity" evidence="1">
    <location>
        <begin position="453"/>
        <end position="469"/>
    </location>
</feature>
<evidence type="ECO:0000256" key="1">
    <source>
        <dbReference type="SAM" id="MobiDB-lite"/>
    </source>
</evidence>
<reference evidence="2" key="1">
    <citation type="journal article" date="2020" name="Nature">
        <title>Giant virus diversity and host interactions through global metagenomics.</title>
        <authorList>
            <person name="Schulz F."/>
            <person name="Roux S."/>
            <person name="Paez-Espino D."/>
            <person name="Jungbluth S."/>
            <person name="Walsh D.A."/>
            <person name="Denef V.J."/>
            <person name="McMahon K.D."/>
            <person name="Konstantinidis K.T."/>
            <person name="Eloe-Fadrosh E.A."/>
            <person name="Kyrpides N.C."/>
            <person name="Woyke T."/>
        </authorList>
    </citation>
    <scope>NUCLEOTIDE SEQUENCE</scope>
    <source>
        <strain evidence="2">GVMAG-M-3300023174-207</strain>
    </source>
</reference>
<name>A0A6C0DIX1_9ZZZZ</name>
<feature type="compositionally biased region" description="Basic and acidic residues" evidence="1">
    <location>
        <begin position="235"/>
        <end position="247"/>
    </location>
</feature>
<dbReference type="Pfam" id="PF19071">
    <property type="entry name" value="DUF5767"/>
    <property type="match status" value="1"/>
</dbReference>
<feature type="region of interest" description="Disordered" evidence="1">
    <location>
        <begin position="133"/>
        <end position="259"/>
    </location>
</feature>
<accession>A0A6C0DIX1</accession>
<dbReference type="EMBL" id="MN739627">
    <property type="protein sequence ID" value="QHT16888.1"/>
    <property type="molecule type" value="Genomic_DNA"/>
</dbReference>